<dbReference type="Pfam" id="PF00440">
    <property type="entry name" value="TetR_N"/>
    <property type="match status" value="2"/>
</dbReference>
<dbReference type="InterPro" id="IPR050109">
    <property type="entry name" value="HTH-type_TetR-like_transc_reg"/>
</dbReference>
<keyword evidence="8" id="KW-1185">Reference proteome</keyword>
<feature type="domain" description="HTH tetR-type" evidence="6">
    <location>
        <begin position="216"/>
        <end position="276"/>
    </location>
</feature>
<protein>
    <recommendedName>
        <fullName evidence="6">HTH tetR-type domain-containing protein</fullName>
    </recommendedName>
</protein>
<gene>
    <name evidence="7" type="ORF">Aple_002100</name>
</gene>
<keyword evidence="3 5" id="KW-0238">DNA-binding</keyword>
<evidence type="ECO:0000256" key="5">
    <source>
        <dbReference type="PROSITE-ProRule" id="PRU00335"/>
    </source>
</evidence>
<evidence type="ECO:0000256" key="4">
    <source>
        <dbReference type="ARBA" id="ARBA00023163"/>
    </source>
</evidence>
<reference evidence="7 8" key="1">
    <citation type="submission" date="2019-10" db="EMBL/GenBank/DDBJ databases">
        <title>Whole genome shotgun sequence of Acrocarpospora pleiomorpha NBRC 16267.</title>
        <authorList>
            <person name="Ichikawa N."/>
            <person name="Kimura A."/>
            <person name="Kitahashi Y."/>
            <person name="Komaki H."/>
            <person name="Oguchi A."/>
        </authorList>
    </citation>
    <scope>NUCLEOTIDE SEQUENCE [LARGE SCALE GENOMIC DNA]</scope>
    <source>
        <strain evidence="7 8">NBRC 16267</strain>
    </source>
</reference>
<dbReference type="Gene3D" id="1.10.10.60">
    <property type="entry name" value="Homeodomain-like"/>
    <property type="match status" value="2"/>
</dbReference>
<dbReference type="GO" id="GO:0000976">
    <property type="term" value="F:transcription cis-regulatory region binding"/>
    <property type="evidence" value="ECO:0007669"/>
    <property type="project" value="TreeGrafter"/>
</dbReference>
<dbReference type="Gene3D" id="1.10.357.10">
    <property type="entry name" value="Tetracycline Repressor, domain 2"/>
    <property type="match status" value="2"/>
</dbReference>
<dbReference type="InterPro" id="IPR001647">
    <property type="entry name" value="HTH_TetR"/>
</dbReference>
<evidence type="ECO:0000256" key="3">
    <source>
        <dbReference type="ARBA" id="ARBA00023125"/>
    </source>
</evidence>
<dbReference type="EMBL" id="BLAF01000004">
    <property type="protein sequence ID" value="GES17315.1"/>
    <property type="molecule type" value="Genomic_DNA"/>
</dbReference>
<feature type="DNA-binding region" description="H-T-H motif" evidence="5">
    <location>
        <begin position="32"/>
        <end position="51"/>
    </location>
</feature>
<dbReference type="Pfam" id="PF17932">
    <property type="entry name" value="TetR_C_24"/>
    <property type="match status" value="2"/>
</dbReference>
<dbReference type="SUPFAM" id="SSF48498">
    <property type="entry name" value="Tetracyclin repressor-like, C-terminal domain"/>
    <property type="match status" value="2"/>
</dbReference>
<feature type="domain" description="HTH tetR-type" evidence="6">
    <location>
        <begin position="9"/>
        <end position="69"/>
    </location>
</feature>
<accession>A0A5M3X6K0</accession>
<proteinExistence type="predicted"/>
<keyword evidence="4" id="KW-0804">Transcription</keyword>
<feature type="DNA-binding region" description="H-T-H motif" evidence="5">
    <location>
        <begin position="239"/>
        <end position="258"/>
    </location>
</feature>
<name>A0A5M3X6K0_9ACTN</name>
<dbReference type="PRINTS" id="PR00455">
    <property type="entry name" value="HTHTETR"/>
</dbReference>
<sequence>MASNRKPADERRAEILRCATRLFADHGFDATTMDDVARAAKITKRTLYRYMSTKDELLFEIHDSFAGYASVLDNLPPDSGDPAVELTELIRLHVAMVADHTTEISVFFEERKHLDGAHARRIEERRDAYERRAVGIIERGVTSGAFHDLPARAVAQAILGAMTEMYRWYSPGGTMSVDRLAAANTRLFLYGAAADRDIDLRPCGPPPARTEDAEPQGARERVRRAATTSFASRGFHATSMRDLAEVANVTKGAVMYHAGYKNDLLEEVIGATFRGGIDVLASAPRPSERAITSMHRLVCAHLGFLSTHVDAIAVVNDNMRYLDGEAFRRVDRLRDQWLGHYSDLLSKGIANGELAAFDVGFLTRTLVGMLNSAARWYRPAGPLTPEQLATVFVRLFFSGISAAPLTR</sequence>
<evidence type="ECO:0000313" key="7">
    <source>
        <dbReference type="EMBL" id="GES17315.1"/>
    </source>
</evidence>
<dbReference type="InterPro" id="IPR009057">
    <property type="entry name" value="Homeodomain-like_sf"/>
</dbReference>
<dbReference type="GO" id="GO:0003700">
    <property type="term" value="F:DNA-binding transcription factor activity"/>
    <property type="evidence" value="ECO:0007669"/>
    <property type="project" value="TreeGrafter"/>
</dbReference>
<keyword evidence="2" id="KW-0805">Transcription regulation</keyword>
<evidence type="ECO:0000313" key="8">
    <source>
        <dbReference type="Proteomes" id="UP000377595"/>
    </source>
</evidence>
<evidence type="ECO:0000256" key="1">
    <source>
        <dbReference type="ARBA" id="ARBA00022491"/>
    </source>
</evidence>
<organism evidence="7 8">
    <name type="scientific">Acrocarpospora pleiomorpha</name>
    <dbReference type="NCBI Taxonomy" id="90975"/>
    <lineage>
        <taxon>Bacteria</taxon>
        <taxon>Bacillati</taxon>
        <taxon>Actinomycetota</taxon>
        <taxon>Actinomycetes</taxon>
        <taxon>Streptosporangiales</taxon>
        <taxon>Streptosporangiaceae</taxon>
        <taxon>Acrocarpospora</taxon>
    </lineage>
</organism>
<dbReference type="Proteomes" id="UP000377595">
    <property type="component" value="Unassembled WGS sequence"/>
</dbReference>
<dbReference type="InterPro" id="IPR036271">
    <property type="entry name" value="Tet_transcr_reg_TetR-rel_C_sf"/>
</dbReference>
<dbReference type="InterPro" id="IPR041490">
    <property type="entry name" value="KstR2_TetR_C"/>
</dbReference>
<dbReference type="RefSeq" id="WP_170321213.1">
    <property type="nucleotide sequence ID" value="NZ_BAAAHM010000001.1"/>
</dbReference>
<dbReference type="PANTHER" id="PTHR30055:SF175">
    <property type="entry name" value="HTH-TYPE TRANSCRIPTIONAL REPRESSOR KSTR2"/>
    <property type="match status" value="1"/>
</dbReference>
<evidence type="ECO:0000256" key="2">
    <source>
        <dbReference type="ARBA" id="ARBA00023015"/>
    </source>
</evidence>
<keyword evidence="1" id="KW-0678">Repressor</keyword>
<dbReference type="SUPFAM" id="SSF46689">
    <property type="entry name" value="Homeodomain-like"/>
    <property type="match status" value="2"/>
</dbReference>
<dbReference type="AlphaFoldDB" id="A0A5M3X6K0"/>
<evidence type="ECO:0000259" key="6">
    <source>
        <dbReference type="PROSITE" id="PS50977"/>
    </source>
</evidence>
<comment type="caution">
    <text evidence="7">The sequence shown here is derived from an EMBL/GenBank/DDBJ whole genome shotgun (WGS) entry which is preliminary data.</text>
</comment>
<dbReference type="PROSITE" id="PS50977">
    <property type="entry name" value="HTH_TETR_2"/>
    <property type="match status" value="2"/>
</dbReference>
<dbReference type="PANTHER" id="PTHR30055">
    <property type="entry name" value="HTH-TYPE TRANSCRIPTIONAL REGULATOR RUTR"/>
    <property type="match status" value="1"/>
</dbReference>